<comment type="caution">
    <text evidence="4">The sequence shown here is derived from an EMBL/GenBank/DDBJ whole genome shotgun (WGS) entry which is preliminary data.</text>
</comment>
<dbReference type="InterPro" id="IPR001424">
    <property type="entry name" value="SOD_Cu_Zn_dom"/>
</dbReference>
<comment type="cofactor">
    <cofactor evidence="1">
        <name>Cu cation</name>
        <dbReference type="ChEBI" id="CHEBI:23378"/>
    </cofactor>
    <text evidence="1">Binds 1 copper ion per subunit.</text>
</comment>
<dbReference type="Pfam" id="PF00080">
    <property type="entry name" value="Sod_Cu"/>
    <property type="match status" value="1"/>
</dbReference>
<reference evidence="5" key="1">
    <citation type="journal article" date="2015" name="PLoS Genet.">
        <title>Genome Sequence and Transcriptome Analyses of Chrysochromulina tobin: Metabolic Tools for Enhanced Algal Fitness in the Prominent Order Prymnesiales (Haptophyceae).</title>
        <authorList>
            <person name="Hovde B.T."/>
            <person name="Deodato C.R."/>
            <person name="Hunsperger H.M."/>
            <person name="Ryken S.A."/>
            <person name="Yost W."/>
            <person name="Jha R.K."/>
            <person name="Patterson J."/>
            <person name="Monnat R.J. Jr."/>
            <person name="Barlow S.B."/>
            <person name="Starkenburg S.R."/>
            <person name="Cattolico R.A."/>
        </authorList>
    </citation>
    <scope>NUCLEOTIDE SEQUENCE</scope>
    <source>
        <strain evidence="5">CCMP291</strain>
    </source>
</reference>
<dbReference type="PANTHER" id="PTHR10003">
    <property type="entry name" value="SUPEROXIDE DISMUTASE CU-ZN -RELATED"/>
    <property type="match status" value="1"/>
</dbReference>
<dbReference type="Proteomes" id="UP000037460">
    <property type="component" value="Unassembled WGS sequence"/>
</dbReference>
<dbReference type="GO" id="GO:0005507">
    <property type="term" value="F:copper ion binding"/>
    <property type="evidence" value="ECO:0007669"/>
    <property type="project" value="InterPro"/>
</dbReference>
<feature type="region of interest" description="Disordered" evidence="2">
    <location>
        <begin position="248"/>
        <end position="277"/>
    </location>
</feature>
<keyword evidence="1" id="KW-0186">Copper</keyword>
<evidence type="ECO:0000313" key="5">
    <source>
        <dbReference type="Proteomes" id="UP000037460"/>
    </source>
</evidence>
<feature type="compositionally biased region" description="Basic and acidic residues" evidence="2">
    <location>
        <begin position="203"/>
        <end position="220"/>
    </location>
</feature>
<dbReference type="Gene3D" id="2.60.40.200">
    <property type="entry name" value="Superoxide dismutase, copper/zinc binding domain"/>
    <property type="match status" value="1"/>
</dbReference>
<proteinExistence type="inferred from homology"/>
<accession>A0A0M0J3Q2</accession>
<keyword evidence="1" id="KW-0479">Metal-binding</keyword>
<dbReference type="InterPro" id="IPR018152">
    <property type="entry name" value="SOD_Cu/Zn_BS"/>
</dbReference>
<organism evidence="4 5">
    <name type="scientific">Chrysochromulina tobinii</name>
    <dbReference type="NCBI Taxonomy" id="1460289"/>
    <lineage>
        <taxon>Eukaryota</taxon>
        <taxon>Haptista</taxon>
        <taxon>Haptophyta</taxon>
        <taxon>Prymnesiophyceae</taxon>
        <taxon>Prymnesiales</taxon>
        <taxon>Chrysochromulinaceae</taxon>
        <taxon>Chrysochromulina</taxon>
    </lineage>
</organism>
<dbReference type="SUPFAM" id="SSF49329">
    <property type="entry name" value="Cu,Zn superoxide dismutase-like"/>
    <property type="match status" value="1"/>
</dbReference>
<dbReference type="EMBL" id="JWZX01003386">
    <property type="protein sequence ID" value="KOO21155.1"/>
    <property type="molecule type" value="Genomic_DNA"/>
</dbReference>
<sequence length="277" mass="28613">MWAAIGRGSVRYLVATCELGAGGKPCGSVAQKPVNTALPPTTGHRPTTARPPSAIVQQFAPELQYGRVSGSVTLTEQPNGDTLIAWDVTGLSPGEHGFHIHESADFSNGCVSAGPHYNPFGTPLVTSPFGTRLIRYPDVTDSPWTATNAGKNHGGPNDKDRHVGDLGNIKADVTGRAKGQMIDSLVKLRGPYSVIGRSMMVHADPDDLGRGDNSKAHEPGPPKNGFVSKITGNAGARLVCGEIKLAGAPGSSKSAVAACCDTPAGSPTKSSSSPTKK</sequence>
<keyword evidence="5" id="KW-1185">Reference proteome</keyword>
<dbReference type="AlphaFoldDB" id="A0A0M0J3Q2"/>
<comment type="catalytic activity">
    <reaction evidence="1">
        <text>2 superoxide + 2 H(+) = H2O2 + O2</text>
        <dbReference type="Rhea" id="RHEA:20696"/>
        <dbReference type="ChEBI" id="CHEBI:15378"/>
        <dbReference type="ChEBI" id="CHEBI:15379"/>
        <dbReference type="ChEBI" id="CHEBI:16240"/>
        <dbReference type="ChEBI" id="CHEBI:18421"/>
        <dbReference type="EC" id="1.15.1.1"/>
    </reaction>
</comment>
<dbReference type="PROSITE" id="PS00332">
    <property type="entry name" value="SOD_CU_ZN_2"/>
    <property type="match status" value="1"/>
</dbReference>
<feature type="region of interest" description="Disordered" evidence="2">
    <location>
        <begin position="203"/>
        <end position="227"/>
    </location>
</feature>
<gene>
    <name evidence="4" type="ORF">Ctob_003159</name>
</gene>
<feature type="domain" description="Superoxide dismutase copper/zinc binding" evidence="3">
    <location>
        <begin position="68"/>
        <end position="243"/>
    </location>
</feature>
<name>A0A0M0J3Q2_9EUKA</name>
<dbReference type="InterPro" id="IPR036423">
    <property type="entry name" value="SOD-like_Cu/Zn_dom_sf"/>
</dbReference>
<keyword evidence="1" id="KW-0560">Oxidoreductase</keyword>
<feature type="region of interest" description="Disordered" evidence="2">
    <location>
        <begin position="144"/>
        <end position="163"/>
    </location>
</feature>
<evidence type="ECO:0000259" key="3">
    <source>
        <dbReference type="Pfam" id="PF00080"/>
    </source>
</evidence>
<comment type="function">
    <text evidence="1">Destroys radicals which are normally produced within the cells and which are toxic to biological systems.</text>
</comment>
<protein>
    <recommendedName>
        <fullName evidence="1">Superoxide dismutase [Cu-Zn]</fullName>
        <ecNumber evidence="1">1.15.1.1</ecNumber>
    </recommendedName>
</protein>
<dbReference type="EC" id="1.15.1.1" evidence="1"/>
<feature type="compositionally biased region" description="Low complexity" evidence="2">
    <location>
        <begin position="266"/>
        <end position="277"/>
    </location>
</feature>
<evidence type="ECO:0000256" key="1">
    <source>
        <dbReference type="RuleBase" id="RU000393"/>
    </source>
</evidence>
<keyword evidence="1" id="KW-0862">Zinc</keyword>
<dbReference type="GO" id="GO:0004784">
    <property type="term" value="F:superoxide dismutase activity"/>
    <property type="evidence" value="ECO:0007669"/>
    <property type="project" value="UniProtKB-EC"/>
</dbReference>
<dbReference type="CDD" id="cd00305">
    <property type="entry name" value="Cu-Zn_Superoxide_Dismutase"/>
    <property type="match status" value="1"/>
</dbReference>
<comment type="cofactor">
    <cofactor evidence="1">
        <name>Zn(2+)</name>
        <dbReference type="ChEBI" id="CHEBI:29105"/>
    </cofactor>
    <text evidence="1">Binds 1 zinc ion per subunit.</text>
</comment>
<comment type="similarity">
    <text evidence="1">Belongs to the Cu-Zn superoxide dismutase family.</text>
</comment>
<evidence type="ECO:0000313" key="4">
    <source>
        <dbReference type="EMBL" id="KOO21155.1"/>
    </source>
</evidence>
<dbReference type="OrthoDB" id="2015551at2759"/>
<dbReference type="InterPro" id="IPR024134">
    <property type="entry name" value="SOD_Cu/Zn_/chaperone"/>
</dbReference>
<evidence type="ECO:0000256" key="2">
    <source>
        <dbReference type="SAM" id="MobiDB-lite"/>
    </source>
</evidence>